<proteinExistence type="predicted"/>
<dbReference type="Pfam" id="PF00535">
    <property type="entry name" value="Glycos_transf_2"/>
    <property type="match status" value="1"/>
</dbReference>
<dbReference type="AlphaFoldDB" id="A0AAN8S1L1"/>
<dbReference type="Proteomes" id="UP001372834">
    <property type="component" value="Unassembled WGS sequence"/>
</dbReference>
<comment type="caution">
    <text evidence="2">The sequence shown here is derived from an EMBL/GenBank/DDBJ whole genome shotgun (WGS) entry which is preliminary data.</text>
</comment>
<name>A0AAN8S1L1_POLSC</name>
<dbReference type="InterPro" id="IPR001173">
    <property type="entry name" value="Glyco_trans_2-like"/>
</dbReference>
<evidence type="ECO:0000313" key="3">
    <source>
        <dbReference type="Proteomes" id="UP001372834"/>
    </source>
</evidence>
<reference evidence="2 3" key="1">
    <citation type="submission" date="2023-10" db="EMBL/GenBank/DDBJ databases">
        <title>Genomes of two closely related lineages of the louse Polyplax serrata with different host specificities.</title>
        <authorList>
            <person name="Martinu J."/>
            <person name="Tarabai H."/>
            <person name="Stefka J."/>
            <person name="Hypsa V."/>
        </authorList>
    </citation>
    <scope>NUCLEOTIDE SEQUENCE [LARGE SCALE GENOMIC DNA]</scope>
    <source>
        <strain evidence="2">HR10_N</strain>
    </source>
</reference>
<dbReference type="PANTHER" id="PTHR22916">
    <property type="entry name" value="GLYCOSYLTRANSFERASE"/>
    <property type="match status" value="1"/>
</dbReference>
<dbReference type="Gene3D" id="3.90.550.10">
    <property type="entry name" value="Spore Coat Polysaccharide Biosynthesis Protein SpsA, Chain A"/>
    <property type="match status" value="1"/>
</dbReference>
<accession>A0AAN8S1L1</accession>
<dbReference type="EMBL" id="JAWJWE010000037">
    <property type="protein sequence ID" value="KAK6625298.1"/>
    <property type="molecule type" value="Genomic_DNA"/>
</dbReference>
<sequence length="249" mass="28258">MSRGPLVSVIIPIHNGEAWIDECFESIIKQDILESDKLEISVYNDASTDNTREILMEWEKRVSNIPNLSLLVKHGTDDNPGGVGFAKNRAIEQSHGKYLCFQDIDDVMLHGRITAQLKEAKNFPDAIIGCQVKRVPEGSTPRLTDWANNLPQHLLTVQIYTSHGPTVLMPTWFFSRTVFEKAGLFSEAGKGTPEDLLFFYSHLESGGSVRRVEEVLLIYRYHPNCTTFSVTDILYGRVEQNRPIWMCIM</sequence>
<dbReference type="GO" id="GO:0016758">
    <property type="term" value="F:hexosyltransferase activity"/>
    <property type="evidence" value="ECO:0007669"/>
    <property type="project" value="UniProtKB-ARBA"/>
</dbReference>
<evidence type="ECO:0000259" key="1">
    <source>
        <dbReference type="Pfam" id="PF00535"/>
    </source>
</evidence>
<organism evidence="2 3">
    <name type="scientific">Polyplax serrata</name>
    <name type="common">Common mouse louse</name>
    <dbReference type="NCBI Taxonomy" id="468196"/>
    <lineage>
        <taxon>Eukaryota</taxon>
        <taxon>Metazoa</taxon>
        <taxon>Ecdysozoa</taxon>
        <taxon>Arthropoda</taxon>
        <taxon>Hexapoda</taxon>
        <taxon>Insecta</taxon>
        <taxon>Pterygota</taxon>
        <taxon>Neoptera</taxon>
        <taxon>Paraneoptera</taxon>
        <taxon>Psocodea</taxon>
        <taxon>Troctomorpha</taxon>
        <taxon>Phthiraptera</taxon>
        <taxon>Anoplura</taxon>
        <taxon>Polyplacidae</taxon>
        <taxon>Polyplax</taxon>
    </lineage>
</organism>
<evidence type="ECO:0000313" key="2">
    <source>
        <dbReference type="EMBL" id="KAK6625298.1"/>
    </source>
</evidence>
<feature type="domain" description="Glycosyltransferase 2-like" evidence="1">
    <location>
        <begin position="8"/>
        <end position="181"/>
    </location>
</feature>
<dbReference type="SUPFAM" id="SSF53448">
    <property type="entry name" value="Nucleotide-diphospho-sugar transferases"/>
    <property type="match status" value="1"/>
</dbReference>
<dbReference type="InterPro" id="IPR029044">
    <property type="entry name" value="Nucleotide-diphossugar_trans"/>
</dbReference>
<gene>
    <name evidence="2" type="ORF">RUM43_005592</name>
</gene>
<protein>
    <recommendedName>
        <fullName evidence="1">Glycosyltransferase 2-like domain-containing protein</fullName>
    </recommendedName>
</protein>
<dbReference type="PANTHER" id="PTHR22916:SF3">
    <property type="entry name" value="UDP-GLCNAC:BETAGAL BETA-1,3-N-ACETYLGLUCOSAMINYLTRANSFERASE-LIKE PROTEIN 1"/>
    <property type="match status" value="1"/>
</dbReference>